<comment type="caution">
    <text evidence="1">The sequence shown here is derived from an EMBL/GenBank/DDBJ whole genome shotgun (WGS) entry which is preliminary data.</text>
</comment>
<evidence type="ECO:0000313" key="1">
    <source>
        <dbReference type="EMBL" id="MBB4620234.1"/>
    </source>
</evidence>
<sequence>MKKSISGIITCLLFTLTFFNGCSNDSDETKVTYTYSLLVDYTGKESTDDSDPALIAIDKKMENARIQINNTFADYSQWEVTGKGETKEDAEKDADSQALTVFNQYKDQIEDKLNLLDNDFAQWRKEYSEQLMTSTENGYRKYTLTYMLKREEKTSSQPSYGKIVELGNQHKLEVYSQQSYE</sequence>
<dbReference type="RefSeq" id="WP_183668263.1">
    <property type="nucleotide sequence ID" value="NZ_BMPB01000006.1"/>
</dbReference>
<reference evidence="1 2" key="1">
    <citation type="submission" date="2020-08" db="EMBL/GenBank/DDBJ databases">
        <title>Genomic Encyclopedia of Type Strains, Phase IV (KMG-IV): sequencing the most valuable type-strain genomes for metagenomic binning, comparative biology and taxonomic classification.</title>
        <authorList>
            <person name="Goeker M."/>
        </authorList>
    </citation>
    <scope>NUCLEOTIDE SEQUENCE [LARGE SCALE GENOMIC DNA]</scope>
    <source>
        <strain evidence="1 2">DSM 102983</strain>
    </source>
</reference>
<keyword evidence="2" id="KW-1185">Reference proteome</keyword>
<dbReference type="EMBL" id="JACHOC010000001">
    <property type="protein sequence ID" value="MBB4620234.1"/>
    <property type="molecule type" value="Genomic_DNA"/>
</dbReference>
<gene>
    <name evidence="1" type="ORF">GGQ57_000108</name>
</gene>
<dbReference type="Proteomes" id="UP000533637">
    <property type="component" value="Unassembled WGS sequence"/>
</dbReference>
<organism evidence="1 2">
    <name type="scientific">Parabacteroides faecis</name>
    <dbReference type="NCBI Taxonomy" id="1217282"/>
    <lineage>
        <taxon>Bacteria</taxon>
        <taxon>Pseudomonadati</taxon>
        <taxon>Bacteroidota</taxon>
        <taxon>Bacteroidia</taxon>
        <taxon>Bacteroidales</taxon>
        <taxon>Tannerellaceae</taxon>
        <taxon>Parabacteroides</taxon>
    </lineage>
</organism>
<evidence type="ECO:0008006" key="3">
    <source>
        <dbReference type="Google" id="ProtNLM"/>
    </source>
</evidence>
<name>A0ABR6KHG6_9BACT</name>
<accession>A0ABR6KHG6</accession>
<proteinExistence type="predicted"/>
<protein>
    <recommendedName>
        <fullName evidence="3">DUF5105 domain-containing protein</fullName>
    </recommendedName>
</protein>
<evidence type="ECO:0000313" key="2">
    <source>
        <dbReference type="Proteomes" id="UP000533637"/>
    </source>
</evidence>